<evidence type="ECO:0000313" key="4">
    <source>
        <dbReference type="EMBL" id="PRY40935.1"/>
    </source>
</evidence>
<dbReference type="OrthoDB" id="952577at2"/>
<dbReference type="InterPro" id="IPR041916">
    <property type="entry name" value="Anti_sigma_zinc_sf"/>
</dbReference>
<proteinExistence type="predicted"/>
<keyword evidence="5" id="KW-1185">Reference proteome</keyword>
<keyword evidence="3" id="KW-1133">Transmembrane helix</keyword>
<protein>
    <submittedName>
        <fullName evidence="4">Uncharacterized protein</fullName>
    </submittedName>
</protein>
<accession>A0A2T0T5H7</accession>
<dbReference type="Gene3D" id="1.10.10.1320">
    <property type="entry name" value="Anti-sigma factor, zinc-finger domain"/>
    <property type="match status" value="1"/>
</dbReference>
<evidence type="ECO:0000313" key="5">
    <source>
        <dbReference type="Proteomes" id="UP000238375"/>
    </source>
</evidence>
<reference evidence="4 5" key="1">
    <citation type="submission" date="2018-03" db="EMBL/GenBank/DDBJ databases">
        <title>Genomic Encyclopedia of Archaeal and Bacterial Type Strains, Phase II (KMG-II): from individual species to whole genera.</title>
        <authorList>
            <person name="Goeker M."/>
        </authorList>
    </citation>
    <scope>NUCLEOTIDE SEQUENCE [LARGE SCALE GENOMIC DNA]</scope>
    <source>
        <strain evidence="4 5">DSM 28354</strain>
    </source>
</reference>
<feature type="region of interest" description="Disordered" evidence="2">
    <location>
        <begin position="82"/>
        <end position="101"/>
    </location>
</feature>
<evidence type="ECO:0000256" key="2">
    <source>
        <dbReference type="SAM" id="MobiDB-lite"/>
    </source>
</evidence>
<feature type="transmembrane region" description="Helical" evidence="3">
    <location>
        <begin position="123"/>
        <end position="143"/>
    </location>
</feature>
<evidence type="ECO:0000256" key="1">
    <source>
        <dbReference type="SAM" id="Coils"/>
    </source>
</evidence>
<dbReference type="AlphaFoldDB" id="A0A2T0T5H7"/>
<keyword evidence="3" id="KW-0812">Transmembrane</keyword>
<comment type="caution">
    <text evidence="4">The sequence shown here is derived from an EMBL/GenBank/DDBJ whole genome shotgun (WGS) entry which is preliminary data.</text>
</comment>
<keyword evidence="1" id="KW-0175">Coiled coil</keyword>
<feature type="coiled-coil region" evidence="1">
    <location>
        <begin position="23"/>
        <end position="50"/>
    </location>
</feature>
<evidence type="ECO:0000256" key="3">
    <source>
        <dbReference type="SAM" id="Phobius"/>
    </source>
</evidence>
<dbReference type="Proteomes" id="UP000238375">
    <property type="component" value="Unassembled WGS sequence"/>
</dbReference>
<sequence>MATKSYQYLEEGFLEAYLTGIVSEQERAEMKQYLSENPEAQAELNEVEISMEQFFMRRAVPPPPGLRDAVMNRINQNEIQQWRPEADESRARNSAKATNPESQYVHVEVDDTHIRVHKYWRPAFIAVFVLSKVFLIAGLYYYFKAGSVERELEQLRQQNSIQQTIPTRPLNTR</sequence>
<gene>
    <name evidence="4" type="ORF">CLV58_106120</name>
</gene>
<dbReference type="RefSeq" id="WP_106137365.1">
    <property type="nucleotide sequence ID" value="NZ_PVTE01000006.1"/>
</dbReference>
<organism evidence="4 5">
    <name type="scientific">Spirosoma oryzae</name>
    <dbReference type="NCBI Taxonomy" id="1469603"/>
    <lineage>
        <taxon>Bacteria</taxon>
        <taxon>Pseudomonadati</taxon>
        <taxon>Bacteroidota</taxon>
        <taxon>Cytophagia</taxon>
        <taxon>Cytophagales</taxon>
        <taxon>Cytophagaceae</taxon>
        <taxon>Spirosoma</taxon>
    </lineage>
</organism>
<keyword evidence="3" id="KW-0472">Membrane</keyword>
<name>A0A2T0T5H7_9BACT</name>
<dbReference type="EMBL" id="PVTE01000006">
    <property type="protein sequence ID" value="PRY40935.1"/>
    <property type="molecule type" value="Genomic_DNA"/>
</dbReference>